<name>A0A854QIJ5_CRYNE</name>
<feature type="region of interest" description="Disordered" evidence="1">
    <location>
        <begin position="360"/>
        <end position="396"/>
    </location>
</feature>
<organism evidence="2 3">
    <name type="scientific">Cryptococcus neoformans Tu259-1</name>
    <dbReference type="NCBI Taxonomy" id="1230072"/>
    <lineage>
        <taxon>Eukaryota</taxon>
        <taxon>Fungi</taxon>
        <taxon>Dikarya</taxon>
        <taxon>Basidiomycota</taxon>
        <taxon>Agaricomycotina</taxon>
        <taxon>Tremellomycetes</taxon>
        <taxon>Tremellales</taxon>
        <taxon>Cryptococcaceae</taxon>
        <taxon>Cryptococcus</taxon>
        <taxon>Cryptococcus neoformans species complex</taxon>
    </lineage>
</organism>
<dbReference type="AlphaFoldDB" id="A0A854QIJ5"/>
<feature type="compositionally biased region" description="Low complexity" evidence="1">
    <location>
        <begin position="219"/>
        <end position="238"/>
    </location>
</feature>
<evidence type="ECO:0000313" key="3">
    <source>
        <dbReference type="Proteomes" id="UP000199727"/>
    </source>
</evidence>
<evidence type="ECO:0000313" key="2">
    <source>
        <dbReference type="EMBL" id="OXG26629.1"/>
    </source>
</evidence>
<feature type="compositionally biased region" description="Acidic residues" evidence="1">
    <location>
        <begin position="427"/>
        <end position="438"/>
    </location>
</feature>
<accession>A0A854QIJ5</accession>
<feature type="region of interest" description="Disordered" evidence="1">
    <location>
        <begin position="426"/>
        <end position="451"/>
    </location>
</feature>
<protein>
    <submittedName>
        <fullName evidence="2">Uncharacterized protein</fullName>
    </submittedName>
</protein>
<feature type="compositionally biased region" description="Polar residues" evidence="1">
    <location>
        <begin position="96"/>
        <end position="115"/>
    </location>
</feature>
<feature type="compositionally biased region" description="Polar residues" evidence="1">
    <location>
        <begin position="131"/>
        <end position="152"/>
    </location>
</feature>
<gene>
    <name evidence="2" type="ORF">C361_01390</name>
</gene>
<dbReference type="EMBL" id="AMKT01000024">
    <property type="protein sequence ID" value="OXG26629.1"/>
    <property type="molecule type" value="Genomic_DNA"/>
</dbReference>
<feature type="region of interest" description="Disordered" evidence="1">
    <location>
        <begin position="52"/>
        <end position="183"/>
    </location>
</feature>
<feature type="compositionally biased region" description="Pro residues" evidence="1">
    <location>
        <begin position="366"/>
        <end position="379"/>
    </location>
</feature>
<feature type="region of interest" description="Disordered" evidence="1">
    <location>
        <begin position="219"/>
        <end position="249"/>
    </location>
</feature>
<feature type="region of interest" description="Disordered" evidence="1">
    <location>
        <begin position="315"/>
        <end position="345"/>
    </location>
</feature>
<dbReference type="Proteomes" id="UP000199727">
    <property type="component" value="Unassembled WGS sequence"/>
</dbReference>
<feature type="compositionally biased region" description="Basic and acidic residues" evidence="1">
    <location>
        <begin position="386"/>
        <end position="396"/>
    </location>
</feature>
<comment type="caution">
    <text evidence="2">The sequence shown here is derived from an EMBL/GenBank/DDBJ whole genome shotgun (WGS) entry which is preliminary data.</text>
</comment>
<feature type="compositionally biased region" description="Low complexity" evidence="1">
    <location>
        <begin position="153"/>
        <end position="167"/>
    </location>
</feature>
<feature type="compositionally biased region" description="Polar residues" evidence="1">
    <location>
        <begin position="315"/>
        <end position="339"/>
    </location>
</feature>
<sequence>MLRRYSSPTADSSDDVRCIVPQPHHANMYTRHWSQHTDLDTLARAIGYHDLQSLPDEPRYHPHPLGQHQRQPPARPASRADNRPYRYSGYQHPRALSSSHPRTSPYQPHHQQNYLPGSPRHAATCPPRASSPLSPNARAFSSLQAQHQRSNQSRSKSPTSTTRPTSPRFHRPISPTLPDLCPNSPELYRHSIISLPSPSRSRPDSPANASDSLKNILERQPQCQSQSQSQSRSRSQGQGRKGREEGDSEEYVDVWRGLVERRIWNMGYSSRPLHLQAPPKVRTRRSTTLPSSYPRPLQPQPQPINVTQVTQVTQPIPPASSTQNTIASQSNDDQTSRPVPQSPPKKLAFLRNLFPLSSPTITTAVPPTPFPTPLTPPLTSPLSPHETAKEKEKGEEFDVDKVYERLRVAEGRVSFDELGLGLCLEDKEGENEAGEETEGDTKQPERWFSET</sequence>
<feature type="compositionally biased region" description="Basic and acidic residues" evidence="1">
    <location>
        <begin position="439"/>
        <end position="451"/>
    </location>
</feature>
<feature type="region of interest" description="Disordered" evidence="1">
    <location>
        <begin position="271"/>
        <end position="303"/>
    </location>
</feature>
<reference evidence="2 3" key="1">
    <citation type="submission" date="2017-06" db="EMBL/GenBank/DDBJ databases">
        <title>Global population genomics of the pathogenic fungus Cryptococcus neoformans var. grubii.</title>
        <authorList>
            <person name="Cuomo C."/>
            <person name="Litvintseva A."/>
            <person name="Chen Y."/>
            <person name="Young S."/>
            <person name="Zeng Q."/>
            <person name="Chapman S."/>
            <person name="Gujja S."/>
            <person name="Saif S."/>
            <person name="Birren B."/>
        </authorList>
    </citation>
    <scope>NUCLEOTIDE SEQUENCE [LARGE SCALE GENOMIC DNA]</scope>
    <source>
        <strain evidence="2 3">Tu259-1</strain>
    </source>
</reference>
<dbReference type="OrthoDB" id="10407002at2759"/>
<proteinExistence type="predicted"/>
<evidence type="ECO:0000256" key="1">
    <source>
        <dbReference type="SAM" id="MobiDB-lite"/>
    </source>
</evidence>